<gene>
    <name evidence="3" type="ORF">QBC34DRAFT_303953</name>
</gene>
<dbReference type="InterPro" id="IPR036514">
    <property type="entry name" value="SGNH_hydro_sf"/>
</dbReference>
<organism evidence="3 4">
    <name type="scientific">Podospora aff. communis PSN243</name>
    <dbReference type="NCBI Taxonomy" id="3040156"/>
    <lineage>
        <taxon>Eukaryota</taxon>
        <taxon>Fungi</taxon>
        <taxon>Dikarya</taxon>
        <taxon>Ascomycota</taxon>
        <taxon>Pezizomycotina</taxon>
        <taxon>Sordariomycetes</taxon>
        <taxon>Sordariomycetidae</taxon>
        <taxon>Sordariales</taxon>
        <taxon>Podosporaceae</taxon>
        <taxon>Podospora</taxon>
    </lineage>
</organism>
<dbReference type="PANTHER" id="PTHR37981:SF1">
    <property type="entry name" value="SGNH HYDROLASE-TYPE ESTERASE DOMAIN-CONTAINING PROTEIN"/>
    <property type="match status" value="1"/>
</dbReference>
<dbReference type="EMBL" id="MU865952">
    <property type="protein sequence ID" value="KAK4447081.1"/>
    <property type="molecule type" value="Genomic_DNA"/>
</dbReference>
<dbReference type="SUPFAM" id="SSF52266">
    <property type="entry name" value="SGNH hydrolase"/>
    <property type="match status" value="1"/>
</dbReference>
<evidence type="ECO:0000259" key="2">
    <source>
        <dbReference type="Pfam" id="PF13472"/>
    </source>
</evidence>
<dbReference type="AlphaFoldDB" id="A0AAV9GJA3"/>
<dbReference type="Proteomes" id="UP001321760">
    <property type="component" value="Unassembled WGS sequence"/>
</dbReference>
<dbReference type="Pfam" id="PF13472">
    <property type="entry name" value="Lipase_GDSL_2"/>
    <property type="match status" value="1"/>
</dbReference>
<reference evidence="3" key="1">
    <citation type="journal article" date="2023" name="Mol. Phylogenet. Evol.">
        <title>Genome-scale phylogeny and comparative genomics of the fungal order Sordariales.</title>
        <authorList>
            <person name="Hensen N."/>
            <person name="Bonometti L."/>
            <person name="Westerberg I."/>
            <person name="Brannstrom I.O."/>
            <person name="Guillou S."/>
            <person name="Cros-Aarteil S."/>
            <person name="Calhoun S."/>
            <person name="Haridas S."/>
            <person name="Kuo A."/>
            <person name="Mondo S."/>
            <person name="Pangilinan J."/>
            <person name="Riley R."/>
            <person name="LaButti K."/>
            <person name="Andreopoulos B."/>
            <person name="Lipzen A."/>
            <person name="Chen C."/>
            <person name="Yan M."/>
            <person name="Daum C."/>
            <person name="Ng V."/>
            <person name="Clum A."/>
            <person name="Steindorff A."/>
            <person name="Ohm R.A."/>
            <person name="Martin F."/>
            <person name="Silar P."/>
            <person name="Natvig D.O."/>
            <person name="Lalanne C."/>
            <person name="Gautier V."/>
            <person name="Ament-Velasquez S.L."/>
            <person name="Kruys A."/>
            <person name="Hutchinson M.I."/>
            <person name="Powell A.J."/>
            <person name="Barry K."/>
            <person name="Miller A.N."/>
            <person name="Grigoriev I.V."/>
            <person name="Debuchy R."/>
            <person name="Gladieux P."/>
            <person name="Hiltunen Thoren M."/>
            <person name="Johannesson H."/>
        </authorList>
    </citation>
    <scope>NUCLEOTIDE SEQUENCE</scope>
    <source>
        <strain evidence="3">PSN243</strain>
    </source>
</reference>
<sequence>MVRLRFACHFTALLALVGHGVQQNAPYDDYSWITRMGIVGDSYTAGIGAGTADPNSGSCKRYSGSWATRMTGMFNRLGGGSIFNYACSGAKTPDISRQIARLPGNLDLVVLTAGGNDLCLNALITNCIMSPLATNHGCQEIVRLAQTGLNTYFEENVRTLLEELLPKMRPQGVIILAGYAQFFDATTDACTDENWTFGSISGRPSLPLTRSLRAQMNEMVIQTNIRLARAARRMDRVRNNIRVGFADWDAWPSVLRGRFCERGMDPDPKRTPTLQFIKRDTHPLRIGRLHDELRRRDGEDNSTEPEFPYELARQEAEAWIVNFVANATSPRKNTALQSRAITEPNCPGGINLFGDIIPIPDFLGSLFHPTLLGHQAMMTFALNRIRSIRAQQLGIPGPGCSDHDADCVGIPANSVPYTSRQAVESELQAFCTSAAQFIQRGSVAAPFRLVREYHSRTPDHVRIVLSFDATFNGGRPRPQDFSVNTCVETFTSVMRSCASVNPAANPRMVITGGDQKISLWHYEITPLRSGRIWPPPLSPRVEVKGSLFSSRNAVAYEIRGTGFATWDHGQVSLLRNFAHCDGRQPIQWSFEYLYPPQDGYEWKAFIQSTAADRTSCMTSGEVIRNGGGPAGSTVDWQTRPNEWASICPNVPDSDWDGMNCGNDCCRMYVPCGAWCNHFCGGIFPYGICTGP</sequence>
<evidence type="ECO:0000313" key="4">
    <source>
        <dbReference type="Proteomes" id="UP001321760"/>
    </source>
</evidence>
<evidence type="ECO:0000313" key="3">
    <source>
        <dbReference type="EMBL" id="KAK4447081.1"/>
    </source>
</evidence>
<name>A0AAV9GJA3_9PEZI</name>
<keyword evidence="4" id="KW-1185">Reference proteome</keyword>
<protein>
    <submittedName>
        <fullName evidence="3">SGNH hydrolase-type esterase domain-containing protein</fullName>
    </submittedName>
</protein>
<accession>A0AAV9GJA3</accession>
<dbReference type="InterPro" id="IPR013830">
    <property type="entry name" value="SGNH_hydro"/>
</dbReference>
<dbReference type="PANTHER" id="PTHR37981">
    <property type="entry name" value="LIPASE 2"/>
    <property type="match status" value="1"/>
</dbReference>
<dbReference type="Gene3D" id="3.40.50.1110">
    <property type="entry name" value="SGNH hydrolase"/>
    <property type="match status" value="1"/>
</dbReference>
<dbReference type="CDD" id="cd01823">
    <property type="entry name" value="SEST_like"/>
    <property type="match status" value="1"/>
</dbReference>
<feature type="domain" description="SGNH hydrolase-type esterase" evidence="2">
    <location>
        <begin position="39"/>
        <end position="220"/>
    </location>
</feature>
<evidence type="ECO:0000256" key="1">
    <source>
        <dbReference type="SAM" id="SignalP"/>
    </source>
</evidence>
<keyword evidence="3" id="KW-0378">Hydrolase</keyword>
<dbReference type="InterPro" id="IPR037460">
    <property type="entry name" value="SEST-like"/>
</dbReference>
<reference evidence="3" key="2">
    <citation type="submission" date="2023-05" db="EMBL/GenBank/DDBJ databases">
        <authorList>
            <consortium name="Lawrence Berkeley National Laboratory"/>
            <person name="Steindorff A."/>
            <person name="Hensen N."/>
            <person name="Bonometti L."/>
            <person name="Westerberg I."/>
            <person name="Brannstrom I.O."/>
            <person name="Guillou S."/>
            <person name="Cros-Aarteil S."/>
            <person name="Calhoun S."/>
            <person name="Haridas S."/>
            <person name="Kuo A."/>
            <person name="Mondo S."/>
            <person name="Pangilinan J."/>
            <person name="Riley R."/>
            <person name="Labutti K."/>
            <person name="Andreopoulos B."/>
            <person name="Lipzen A."/>
            <person name="Chen C."/>
            <person name="Yanf M."/>
            <person name="Daum C."/>
            <person name="Ng V."/>
            <person name="Clum A."/>
            <person name="Ohm R."/>
            <person name="Martin F."/>
            <person name="Silar P."/>
            <person name="Natvig D."/>
            <person name="Lalanne C."/>
            <person name="Gautier V."/>
            <person name="Ament-Velasquez S.L."/>
            <person name="Kruys A."/>
            <person name="Hutchinson M.I."/>
            <person name="Powell A.J."/>
            <person name="Barry K."/>
            <person name="Miller A.N."/>
            <person name="Grigoriev I.V."/>
            <person name="Debuchy R."/>
            <person name="Gladieux P."/>
            <person name="Thoren M.H."/>
            <person name="Johannesson H."/>
        </authorList>
    </citation>
    <scope>NUCLEOTIDE SEQUENCE</scope>
    <source>
        <strain evidence="3">PSN243</strain>
    </source>
</reference>
<keyword evidence="1" id="KW-0732">Signal</keyword>
<feature type="chain" id="PRO_5043798986" evidence="1">
    <location>
        <begin position="23"/>
        <end position="691"/>
    </location>
</feature>
<feature type="signal peptide" evidence="1">
    <location>
        <begin position="1"/>
        <end position="22"/>
    </location>
</feature>
<dbReference type="GO" id="GO:0016788">
    <property type="term" value="F:hydrolase activity, acting on ester bonds"/>
    <property type="evidence" value="ECO:0007669"/>
    <property type="project" value="InterPro"/>
</dbReference>
<dbReference type="GO" id="GO:0006629">
    <property type="term" value="P:lipid metabolic process"/>
    <property type="evidence" value="ECO:0007669"/>
    <property type="project" value="TreeGrafter"/>
</dbReference>
<comment type="caution">
    <text evidence="3">The sequence shown here is derived from an EMBL/GenBank/DDBJ whole genome shotgun (WGS) entry which is preliminary data.</text>
</comment>
<proteinExistence type="predicted"/>